<keyword evidence="1" id="KW-1133">Transmembrane helix</keyword>
<dbReference type="EMBL" id="DSPX01000202">
    <property type="protein sequence ID" value="HGG02934.1"/>
    <property type="molecule type" value="Genomic_DNA"/>
</dbReference>
<dbReference type="AlphaFoldDB" id="A0A7C3VJE6"/>
<feature type="transmembrane region" description="Helical" evidence="1">
    <location>
        <begin position="76"/>
        <end position="97"/>
    </location>
</feature>
<evidence type="ECO:0000256" key="1">
    <source>
        <dbReference type="SAM" id="Phobius"/>
    </source>
</evidence>
<feature type="transmembrane region" description="Helical" evidence="1">
    <location>
        <begin position="117"/>
        <end position="145"/>
    </location>
</feature>
<keyword evidence="1" id="KW-0472">Membrane</keyword>
<reference evidence="2" key="1">
    <citation type="journal article" date="2020" name="mSystems">
        <title>Genome- and Community-Level Interaction Insights into Carbon Utilization and Element Cycling Functions of Hydrothermarchaeota in Hydrothermal Sediment.</title>
        <authorList>
            <person name="Zhou Z."/>
            <person name="Liu Y."/>
            <person name="Xu W."/>
            <person name="Pan J."/>
            <person name="Luo Z.H."/>
            <person name="Li M."/>
        </authorList>
    </citation>
    <scope>NUCLEOTIDE SEQUENCE [LARGE SCALE GENOMIC DNA]</scope>
    <source>
        <strain evidence="2">SpSt-374</strain>
    </source>
</reference>
<accession>A0A7C3VJE6</accession>
<gene>
    <name evidence="2" type="ORF">ENR15_20395</name>
</gene>
<evidence type="ECO:0000313" key="2">
    <source>
        <dbReference type="EMBL" id="HGG02934.1"/>
    </source>
</evidence>
<organism evidence="2">
    <name type="scientific">Planktothricoides sp. SpSt-374</name>
    <dbReference type="NCBI Taxonomy" id="2282167"/>
    <lineage>
        <taxon>Bacteria</taxon>
        <taxon>Bacillati</taxon>
        <taxon>Cyanobacteriota</taxon>
        <taxon>Cyanophyceae</taxon>
        <taxon>Oscillatoriophycideae</taxon>
        <taxon>Oscillatoriales</taxon>
        <taxon>Oscillatoriaceae</taxon>
        <taxon>Planktothricoides</taxon>
    </lineage>
</organism>
<keyword evidence="1" id="KW-0812">Transmembrane</keyword>
<proteinExistence type="predicted"/>
<sequence length="157" mass="18469">MPHHLHYDGAYPCPICLWGRISGLAMMDAFGCYLCRHIFTANLETQILMMADQERPLSWHWNGKRWQGGHRPDTELGWGIWLAAFALILLPPTLIWLGGRIFPPLPGSPLSWFPDFWAVSAFFGHLTIVIWLVVEYYQFPLLVFFRVWRRRLWSEVR</sequence>
<comment type="caution">
    <text evidence="2">The sequence shown here is derived from an EMBL/GenBank/DDBJ whole genome shotgun (WGS) entry which is preliminary data.</text>
</comment>
<name>A0A7C3VJE6_9CYAN</name>
<protein>
    <submittedName>
        <fullName evidence="2">Uncharacterized protein</fullName>
    </submittedName>
</protein>